<reference evidence="9 10" key="1">
    <citation type="submission" date="2017-10" db="EMBL/GenBank/DDBJ databases">
        <title>Sequencing the genomes of 1000 actinobacteria strains.</title>
        <authorList>
            <person name="Klenk H.-P."/>
        </authorList>
    </citation>
    <scope>NUCLEOTIDE SEQUENCE [LARGE SCALE GENOMIC DNA]</scope>
    <source>
        <strain evidence="9 10">DSM 21801</strain>
    </source>
</reference>
<dbReference type="InterPro" id="IPR035642">
    <property type="entry name" value="MraZ_N"/>
</dbReference>
<keyword evidence="5 7" id="KW-0238">DNA-binding</keyword>
<comment type="subunit">
    <text evidence="7">Forms oligomers.</text>
</comment>
<dbReference type="InterPro" id="IPR003444">
    <property type="entry name" value="MraZ"/>
</dbReference>
<dbReference type="EMBL" id="PDJD01000001">
    <property type="protein sequence ID" value="PFG19378.1"/>
    <property type="molecule type" value="Genomic_DNA"/>
</dbReference>
<evidence type="ECO:0000256" key="7">
    <source>
        <dbReference type="HAMAP-Rule" id="MF_01008"/>
    </source>
</evidence>
<evidence type="ECO:0000256" key="3">
    <source>
        <dbReference type="ARBA" id="ARBA00022737"/>
    </source>
</evidence>
<dbReference type="Pfam" id="PF02381">
    <property type="entry name" value="MraZ"/>
    <property type="match status" value="2"/>
</dbReference>
<dbReference type="SUPFAM" id="SSF89447">
    <property type="entry name" value="AbrB/MazE/MraZ-like"/>
    <property type="match status" value="1"/>
</dbReference>
<dbReference type="PANTHER" id="PTHR34701">
    <property type="entry name" value="TRANSCRIPTIONAL REGULATOR MRAZ"/>
    <property type="match status" value="1"/>
</dbReference>
<dbReference type="HAMAP" id="MF_01008">
    <property type="entry name" value="MraZ"/>
    <property type="match status" value="1"/>
</dbReference>
<keyword evidence="6 7" id="KW-0804">Transcription</keyword>
<dbReference type="InterPro" id="IPR035644">
    <property type="entry name" value="MraZ_C"/>
</dbReference>
<accession>A0A2A9CY65</accession>
<dbReference type="CDD" id="cd16321">
    <property type="entry name" value="MraZ_C"/>
    <property type="match status" value="1"/>
</dbReference>
<dbReference type="PANTHER" id="PTHR34701:SF1">
    <property type="entry name" value="TRANSCRIPTIONAL REGULATOR MRAZ"/>
    <property type="match status" value="1"/>
</dbReference>
<comment type="subcellular location">
    <subcellularLocation>
        <location evidence="7">Cytoplasm</location>
        <location evidence="7">Nucleoid</location>
    </subcellularLocation>
</comment>
<dbReference type="GO" id="GO:0009295">
    <property type="term" value="C:nucleoid"/>
    <property type="evidence" value="ECO:0007669"/>
    <property type="project" value="UniProtKB-SubCell"/>
</dbReference>
<evidence type="ECO:0000259" key="8">
    <source>
        <dbReference type="PROSITE" id="PS51740"/>
    </source>
</evidence>
<evidence type="ECO:0000313" key="9">
    <source>
        <dbReference type="EMBL" id="PFG19378.1"/>
    </source>
</evidence>
<dbReference type="PROSITE" id="PS51740">
    <property type="entry name" value="SPOVT_ABRB"/>
    <property type="match status" value="1"/>
</dbReference>
<comment type="caution">
    <text evidence="9">The sequence shown here is derived from an EMBL/GenBank/DDBJ whole genome shotgun (WGS) entry which is preliminary data.</text>
</comment>
<evidence type="ECO:0000256" key="5">
    <source>
        <dbReference type="ARBA" id="ARBA00023125"/>
    </source>
</evidence>
<proteinExistence type="inferred from homology"/>
<evidence type="ECO:0000256" key="1">
    <source>
        <dbReference type="ARBA" id="ARBA00013860"/>
    </source>
</evidence>
<feature type="domain" description="SpoVT-AbrB" evidence="8">
    <location>
        <begin position="5"/>
        <end position="47"/>
    </location>
</feature>
<dbReference type="InterPro" id="IPR007159">
    <property type="entry name" value="SpoVT-AbrB_dom"/>
</dbReference>
<evidence type="ECO:0000256" key="4">
    <source>
        <dbReference type="ARBA" id="ARBA00023015"/>
    </source>
</evidence>
<dbReference type="GO" id="GO:0000976">
    <property type="term" value="F:transcription cis-regulatory region binding"/>
    <property type="evidence" value="ECO:0007669"/>
    <property type="project" value="TreeGrafter"/>
</dbReference>
<dbReference type="GO" id="GO:0005737">
    <property type="term" value="C:cytoplasm"/>
    <property type="evidence" value="ECO:0007669"/>
    <property type="project" value="UniProtKB-UniRule"/>
</dbReference>
<dbReference type="InterPro" id="IPR037914">
    <property type="entry name" value="SpoVT-AbrB_sf"/>
</dbReference>
<comment type="similarity">
    <text evidence="7">Belongs to the MraZ family.</text>
</comment>
<keyword evidence="4 7" id="KW-0805">Transcription regulation</keyword>
<dbReference type="GO" id="GO:2000143">
    <property type="term" value="P:negative regulation of DNA-templated transcription initiation"/>
    <property type="evidence" value="ECO:0007669"/>
    <property type="project" value="TreeGrafter"/>
</dbReference>
<organism evidence="9 10">
    <name type="scientific">Serinibacter salmoneus</name>
    <dbReference type="NCBI Taxonomy" id="556530"/>
    <lineage>
        <taxon>Bacteria</taxon>
        <taxon>Bacillati</taxon>
        <taxon>Actinomycetota</taxon>
        <taxon>Actinomycetes</taxon>
        <taxon>Micrococcales</taxon>
        <taxon>Beutenbergiaceae</taxon>
        <taxon>Serinibacter</taxon>
    </lineage>
</organism>
<dbReference type="AlphaFoldDB" id="A0A2A9CY65"/>
<dbReference type="RefSeq" id="WP_098468509.1">
    <property type="nucleotide sequence ID" value="NZ_PDJD01000001.1"/>
</dbReference>
<dbReference type="CDD" id="cd16320">
    <property type="entry name" value="MraZ_N"/>
    <property type="match status" value="1"/>
</dbReference>
<evidence type="ECO:0000256" key="6">
    <source>
        <dbReference type="ARBA" id="ARBA00023163"/>
    </source>
</evidence>
<protein>
    <recommendedName>
        <fullName evidence="1 7">Transcriptional regulator MraZ</fullName>
    </recommendedName>
</protein>
<evidence type="ECO:0000313" key="10">
    <source>
        <dbReference type="Proteomes" id="UP000224915"/>
    </source>
</evidence>
<dbReference type="InterPro" id="IPR038619">
    <property type="entry name" value="MraZ_sf"/>
</dbReference>
<dbReference type="OrthoDB" id="9807753at2"/>
<evidence type="ECO:0000256" key="2">
    <source>
        <dbReference type="ARBA" id="ARBA00022490"/>
    </source>
</evidence>
<dbReference type="GO" id="GO:0003700">
    <property type="term" value="F:DNA-binding transcription factor activity"/>
    <property type="evidence" value="ECO:0007669"/>
    <property type="project" value="UniProtKB-UniRule"/>
</dbReference>
<dbReference type="Gene3D" id="3.40.1550.20">
    <property type="entry name" value="Transcriptional regulator MraZ domain"/>
    <property type="match status" value="1"/>
</dbReference>
<keyword evidence="10" id="KW-1185">Reference proteome</keyword>
<dbReference type="Proteomes" id="UP000224915">
    <property type="component" value="Unassembled WGS sequence"/>
</dbReference>
<dbReference type="NCBIfam" id="TIGR00242">
    <property type="entry name" value="division/cell wall cluster transcriptional repressor MraZ"/>
    <property type="match status" value="1"/>
</dbReference>
<keyword evidence="2 7" id="KW-0963">Cytoplasm</keyword>
<sequence length="142" mass="15637">MLIGTFTPKLDDKGRLILPAKFREQMAGGLVVTRGHERCLFVFPMAEFASLHSKLADAPLTSRQARDFNRVLLSGAHDEIPDKQGRITIPPVLRQWASLGRDLAVVGTGNKLEVWDSAAWEDYLVGASEAFEDAAEEVVPGY</sequence>
<dbReference type="InterPro" id="IPR020603">
    <property type="entry name" value="MraZ_dom"/>
</dbReference>
<name>A0A2A9CY65_9MICO</name>
<gene>
    <name evidence="7" type="primary">mraZ</name>
    <name evidence="9" type="ORF">ATL40_0938</name>
</gene>
<keyword evidence="3" id="KW-0677">Repeat</keyword>